<dbReference type="eggNOG" id="COG0671">
    <property type="taxonomic scope" value="Bacteria"/>
</dbReference>
<accession>I8UFQ5</accession>
<dbReference type="RefSeq" id="WP_007201657.1">
    <property type="nucleotide sequence ID" value="NZ_AKKV01000024.1"/>
</dbReference>
<sequence length="214" mass="24367">MKKKIKRLLPLTSICILPFLALFYPLVNHAGSGDVYSLESTFDKAIPFSPIFAVPYLLWTAYIYGTLIYFFFKDKKTYFKALFTYAAGLVICYAIYSFFQTTVGRPIVVGTAFPENLVLWIYENDAPFNAFPSIHCFTSYLMIRIVTHSPILTKWNYRIILTSSSLIILSTLLVKQHVLLDVMGALLLAEAVCFLAERNWATAPAMKTKREISQ</sequence>
<keyword evidence="1" id="KW-0472">Membrane</keyword>
<evidence type="ECO:0000313" key="3">
    <source>
        <dbReference type="Proteomes" id="UP000004080"/>
    </source>
</evidence>
<organism evidence="2 3">
    <name type="scientific">Fictibacillus macauensis ZFHKF-1</name>
    <dbReference type="NCBI Taxonomy" id="1196324"/>
    <lineage>
        <taxon>Bacteria</taxon>
        <taxon>Bacillati</taxon>
        <taxon>Bacillota</taxon>
        <taxon>Bacilli</taxon>
        <taxon>Bacillales</taxon>
        <taxon>Fictibacillaceae</taxon>
        <taxon>Fictibacillus</taxon>
    </lineage>
</organism>
<dbReference type="AlphaFoldDB" id="I8UFQ5"/>
<keyword evidence="1" id="KW-1133">Transmembrane helix</keyword>
<dbReference type="InterPro" id="IPR036938">
    <property type="entry name" value="PAP2/HPO_sf"/>
</dbReference>
<feature type="transmembrane region" description="Helical" evidence="1">
    <location>
        <begin position="7"/>
        <end position="27"/>
    </location>
</feature>
<feature type="transmembrane region" description="Helical" evidence="1">
    <location>
        <begin position="47"/>
        <end position="72"/>
    </location>
</feature>
<feature type="transmembrane region" description="Helical" evidence="1">
    <location>
        <begin position="79"/>
        <end position="99"/>
    </location>
</feature>
<comment type="caution">
    <text evidence="2">The sequence shown here is derived from an EMBL/GenBank/DDBJ whole genome shotgun (WGS) entry which is preliminary data.</text>
</comment>
<evidence type="ECO:0000256" key="1">
    <source>
        <dbReference type="SAM" id="Phobius"/>
    </source>
</evidence>
<dbReference type="SUPFAM" id="SSF48317">
    <property type="entry name" value="Acid phosphatase/Vanadium-dependent haloperoxidase"/>
    <property type="match status" value="1"/>
</dbReference>
<dbReference type="Proteomes" id="UP000004080">
    <property type="component" value="Unassembled WGS sequence"/>
</dbReference>
<dbReference type="EMBL" id="AKKV01000024">
    <property type="protein sequence ID" value="EIT85725.1"/>
    <property type="molecule type" value="Genomic_DNA"/>
</dbReference>
<evidence type="ECO:0000313" key="2">
    <source>
        <dbReference type="EMBL" id="EIT85725.1"/>
    </source>
</evidence>
<protein>
    <submittedName>
        <fullName evidence="2">Uncharacterized protein</fullName>
    </submittedName>
</protein>
<keyword evidence="1" id="KW-0812">Transmembrane</keyword>
<reference evidence="2 3" key="1">
    <citation type="journal article" date="2012" name="J. Bacteriol.">
        <title>Genome of Bacillus macauensis ZFHKF-1, a Long-Chain-Forming Bacterium.</title>
        <authorList>
            <person name="Cai L."/>
            <person name="Zhang T."/>
        </authorList>
    </citation>
    <scope>NUCLEOTIDE SEQUENCE [LARGE SCALE GENOMIC DNA]</scope>
    <source>
        <strain evidence="2 3">ZFHKF-1</strain>
    </source>
</reference>
<dbReference type="STRING" id="1196324.A374_07819"/>
<proteinExistence type="predicted"/>
<dbReference type="PATRIC" id="fig|1196324.3.peg.1603"/>
<name>I8UFQ5_9BACL</name>
<dbReference type="OrthoDB" id="9790723at2"/>
<gene>
    <name evidence="2" type="ORF">A374_07819</name>
</gene>
<keyword evidence="3" id="KW-1185">Reference proteome</keyword>